<feature type="transmembrane region" description="Helical" evidence="1">
    <location>
        <begin position="148"/>
        <end position="168"/>
    </location>
</feature>
<reference evidence="2" key="2">
    <citation type="submission" date="2021-09" db="EMBL/GenBank/DDBJ databases">
        <authorList>
            <person name="Gilroy R."/>
        </authorList>
    </citation>
    <scope>NUCLEOTIDE SEQUENCE</scope>
    <source>
        <strain evidence="2">CHK154-13316</strain>
    </source>
</reference>
<evidence type="ECO:0000313" key="2">
    <source>
        <dbReference type="EMBL" id="HJG10823.1"/>
    </source>
</evidence>
<keyword evidence="1" id="KW-0812">Transmembrane</keyword>
<protein>
    <submittedName>
        <fullName evidence="2">ECF transporter S component</fullName>
    </submittedName>
</protein>
<keyword evidence="1" id="KW-1133">Transmembrane helix</keyword>
<dbReference type="EMBL" id="DYVL01000044">
    <property type="protein sequence ID" value="HJG10823.1"/>
    <property type="molecule type" value="Genomic_DNA"/>
</dbReference>
<feature type="transmembrane region" description="Helical" evidence="1">
    <location>
        <begin position="86"/>
        <end position="105"/>
    </location>
</feature>
<evidence type="ECO:0000256" key="1">
    <source>
        <dbReference type="SAM" id="Phobius"/>
    </source>
</evidence>
<comment type="caution">
    <text evidence="2">The sequence shown here is derived from an EMBL/GenBank/DDBJ whole genome shotgun (WGS) entry which is preliminary data.</text>
</comment>
<feature type="transmembrane region" description="Helical" evidence="1">
    <location>
        <begin position="112"/>
        <end position="136"/>
    </location>
</feature>
<organism evidence="2 3">
    <name type="scientific">Bacteroides xylanisolvens</name>
    <dbReference type="NCBI Taxonomy" id="371601"/>
    <lineage>
        <taxon>Bacteria</taxon>
        <taxon>Pseudomonadati</taxon>
        <taxon>Bacteroidota</taxon>
        <taxon>Bacteroidia</taxon>
        <taxon>Bacteroidales</taxon>
        <taxon>Bacteroidaceae</taxon>
        <taxon>Bacteroides</taxon>
    </lineage>
</organism>
<dbReference type="Proteomes" id="UP000747074">
    <property type="component" value="Unassembled WGS sequence"/>
</dbReference>
<dbReference type="AlphaFoldDB" id="A0A921LFE6"/>
<feature type="transmembrane region" description="Helical" evidence="1">
    <location>
        <begin position="20"/>
        <end position="39"/>
    </location>
</feature>
<dbReference type="RefSeq" id="WP_262759681.1">
    <property type="nucleotide sequence ID" value="NZ_QPIO01000002.1"/>
</dbReference>
<gene>
    <name evidence="2" type="ORF">K8V07_02710</name>
</gene>
<accession>A0A921LFE6</accession>
<sequence length="170" mass="18808">MESTTVKLYSLNYSDVKTYLAALLFIIGNILFPQFFHLIPQGGITWLPIYFFTLIGAAKYGWKVGLLTAVLSPVINSLLFGMPMPVALPAILLKSVLLAMAAGWASQHFGRISIPVLAGVVLAYQTVGTLGEWIYNGNFYSAIQDFRIGIPGMCLQVFGGFFFIRYLIRK</sequence>
<proteinExistence type="predicted"/>
<evidence type="ECO:0000313" key="3">
    <source>
        <dbReference type="Proteomes" id="UP000747074"/>
    </source>
</evidence>
<name>A0A921LFE6_9BACE</name>
<reference evidence="2" key="1">
    <citation type="journal article" date="2021" name="PeerJ">
        <title>Extensive microbial diversity within the chicken gut microbiome revealed by metagenomics and culture.</title>
        <authorList>
            <person name="Gilroy R."/>
            <person name="Ravi A."/>
            <person name="Getino M."/>
            <person name="Pursley I."/>
            <person name="Horton D.L."/>
            <person name="Alikhan N.F."/>
            <person name="Baker D."/>
            <person name="Gharbi K."/>
            <person name="Hall N."/>
            <person name="Watson M."/>
            <person name="Adriaenssens E.M."/>
            <person name="Foster-Nyarko E."/>
            <person name="Jarju S."/>
            <person name="Secka A."/>
            <person name="Antonio M."/>
            <person name="Oren A."/>
            <person name="Chaudhuri R.R."/>
            <person name="La Ragione R."/>
            <person name="Hildebrand F."/>
            <person name="Pallen M.J."/>
        </authorList>
    </citation>
    <scope>NUCLEOTIDE SEQUENCE</scope>
    <source>
        <strain evidence="2">CHK154-13316</strain>
    </source>
</reference>
<keyword evidence="1" id="KW-0472">Membrane</keyword>